<name>A0A3F3H601_9LACO</name>
<evidence type="ECO:0000313" key="4">
    <source>
        <dbReference type="EMBL" id="GAP03260.1"/>
    </source>
</evidence>
<dbReference type="Gene3D" id="1.10.357.10">
    <property type="entry name" value="Tetracycline Repressor, domain 2"/>
    <property type="match status" value="1"/>
</dbReference>
<sequence>MPKQTFLNLNPAKQEKIAKILLDEFSANSLLDANVNRIVKAAGIARGSFYTYFEDLDDAYRYSLGQVMKSIHGSLAATNPYQATINFIETVQDNPYYNFLSNYYVVDEAILEAHHREQNGLDVAQAQADVPKWLAEVAVHHLIRQYFMAPAEKEQILQLLAALNEWQTNEA</sequence>
<dbReference type="InterPro" id="IPR001647">
    <property type="entry name" value="HTH_TetR"/>
</dbReference>
<dbReference type="PROSITE" id="PS50977">
    <property type="entry name" value="HTH_TETR_2"/>
    <property type="match status" value="1"/>
</dbReference>
<keyword evidence="1 2" id="KW-0238">DNA-binding</keyword>
<feature type="DNA-binding region" description="H-T-H motif" evidence="2">
    <location>
        <begin position="34"/>
        <end position="53"/>
    </location>
</feature>
<protein>
    <submittedName>
        <fullName evidence="4">Transcriptional regulator</fullName>
    </submittedName>
</protein>
<organism evidence="4 5">
    <name type="scientific">Fructobacillus pseudoficulneus</name>
    <dbReference type="NCBI Taxonomy" id="220714"/>
    <lineage>
        <taxon>Bacteria</taxon>
        <taxon>Bacillati</taxon>
        <taxon>Bacillota</taxon>
        <taxon>Bacilli</taxon>
        <taxon>Lactobacillales</taxon>
        <taxon>Lactobacillaceae</taxon>
        <taxon>Fructobacillus</taxon>
    </lineage>
</organism>
<dbReference type="RefSeq" id="WP_059378804.1">
    <property type="nucleotide sequence ID" value="NZ_DF968067.1"/>
</dbReference>
<dbReference type="InterPro" id="IPR009057">
    <property type="entry name" value="Homeodomain-like_sf"/>
</dbReference>
<dbReference type="SUPFAM" id="SSF46689">
    <property type="entry name" value="Homeodomain-like"/>
    <property type="match status" value="1"/>
</dbReference>
<keyword evidence="5" id="KW-1185">Reference proteome</keyword>
<evidence type="ECO:0000256" key="1">
    <source>
        <dbReference type="ARBA" id="ARBA00023125"/>
    </source>
</evidence>
<evidence type="ECO:0000313" key="5">
    <source>
        <dbReference type="Proteomes" id="UP000061227"/>
    </source>
</evidence>
<reference evidence="4 5" key="1">
    <citation type="journal article" date="2015" name="BMC Genomics">
        <title>Comparative genomics of Fructobacillus spp. and Leuconostoc spp. reveals niche-specific evolution of Fructobacillus spp.</title>
        <authorList>
            <person name="Endo A."/>
            <person name="Tanizawa Y."/>
            <person name="Tanaka N."/>
            <person name="Maeno S."/>
            <person name="Kumar H."/>
            <person name="Shiwa Y."/>
            <person name="Okada S."/>
            <person name="Yoshikawa H."/>
            <person name="Dicks L."/>
            <person name="Nakagawa J."/>
            <person name="Arita M."/>
        </authorList>
    </citation>
    <scope>NUCLEOTIDE SEQUENCE [LARGE SCALE GENOMIC DNA]</scope>
    <source>
        <strain evidence="4 5">DSM 15468</strain>
    </source>
</reference>
<dbReference type="Proteomes" id="UP000061227">
    <property type="component" value="Unassembled WGS sequence"/>
</dbReference>
<dbReference type="GO" id="GO:0003677">
    <property type="term" value="F:DNA binding"/>
    <property type="evidence" value="ECO:0007669"/>
    <property type="project" value="UniProtKB-UniRule"/>
</dbReference>
<evidence type="ECO:0000256" key="2">
    <source>
        <dbReference type="PROSITE-ProRule" id="PRU00335"/>
    </source>
</evidence>
<dbReference type="EMBL" id="DF968067">
    <property type="protein sequence ID" value="GAP03260.1"/>
    <property type="molecule type" value="Genomic_DNA"/>
</dbReference>
<evidence type="ECO:0000259" key="3">
    <source>
        <dbReference type="PROSITE" id="PS50977"/>
    </source>
</evidence>
<feature type="domain" description="HTH tetR-type" evidence="3">
    <location>
        <begin position="11"/>
        <end position="71"/>
    </location>
</feature>
<proteinExistence type="predicted"/>
<accession>A0A3F3H601</accession>
<dbReference type="STRING" id="220714.SAMN05660469_1020"/>
<dbReference type="AlphaFoldDB" id="A0A3F3H601"/>
<gene>
    <name evidence="4" type="primary">ygfC</name>
    <name evidence="4" type="ORF">FPFC_050770</name>
</gene>
<dbReference type="OrthoDB" id="9812484at2"/>